<dbReference type="RefSeq" id="WP_113882178.1">
    <property type="nucleotide sequence ID" value="NZ_QNSF01000004.1"/>
</dbReference>
<comment type="subcellular location">
    <subcellularLocation>
        <location evidence="1">Cell envelope</location>
    </subcellularLocation>
</comment>
<reference evidence="7 8" key="1">
    <citation type="submission" date="2018-06" db="EMBL/GenBank/DDBJ databases">
        <title>Freshwater and sediment microbial communities from various areas in North America, analyzing microbe dynamics in response to fracking.</title>
        <authorList>
            <person name="Lamendella R."/>
        </authorList>
    </citation>
    <scope>NUCLEOTIDE SEQUENCE [LARGE SCALE GENOMIC DNA]</scope>
    <source>
        <strain evidence="7 8">14_TX</strain>
    </source>
</reference>
<keyword evidence="2 3" id="KW-0175">Coiled coil</keyword>
<sequence>MKRKLILSAIGLLLLAAGILFLVNKMKNSHEAASAEEIAYYKVSKHKVSNNLLIPGLVNENDKSQYYYDPSLGKEYQIHVNEGDTVKKGDLLYSYVNEELGFQMKKTNLQLRAANIDYSNILNKKIDLDKKIKEAQEEEKEVLEKEYSEIKYQFDLKLIELESLQLTKKEIEDKLANLKIYSRSAGKVQKIVQDHEVQSTDQTMEGAPSIISLLENDRYSVTGKVSELQRLSIEKGMKYTVKTKAIPDAAWKGEITDISSSPINQLENGEENSLSSYTFSGDLKSQDKLLPGFHISIELELAPIDALLIPKKSIFRTIDDKEFVLVARNGELVKEDILTGLEKGDLIEAIGNIEEGEQVVKDAKSNAAVGMKVN</sequence>
<dbReference type="Proteomes" id="UP000252731">
    <property type="component" value="Unassembled WGS sequence"/>
</dbReference>
<evidence type="ECO:0000313" key="7">
    <source>
        <dbReference type="EMBL" id="RBP94384.1"/>
    </source>
</evidence>
<dbReference type="PANTHER" id="PTHR32347:SF14">
    <property type="entry name" value="EFFLUX SYSTEM COMPONENT YKNX-RELATED"/>
    <property type="match status" value="1"/>
</dbReference>
<dbReference type="AlphaFoldDB" id="A0A366JY70"/>
<evidence type="ECO:0000256" key="1">
    <source>
        <dbReference type="ARBA" id="ARBA00004196"/>
    </source>
</evidence>
<feature type="domain" description="YknX-like beta-barrel" evidence="6">
    <location>
        <begin position="220"/>
        <end position="298"/>
    </location>
</feature>
<dbReference type="InterPro" id="IPR058636">
    <property type="entry name" value="Beta-barrel_YknX"/>
</dbReference>
<dbReference type="EMBL" id="QNSF01000004">
    <property type="protein sequence ID" value="RBP94384.1"/>
    <property type="molecule type" value="Genomic_DNA"/>
</dbReference>
<evidence type="ECO:0000259" key="5">
    <source>
        <dbReference type="Pfam" id="PF25984"/>
    </source>
</evidence>
<dbReference type="InterPro" id="IPR050465">
    <property type="entry name" value="UPF0194_transport"/>
</dbReference>
<evidence type="ECO:0000259" key="6">
    <source>
        <dbReference type="Pfam" id="PF25990"/>
    </source>
</evidence>
<dbReference type="GO" id="GO:0030313">
    <property type="term" value="C:cell envelope"/>
    <property type="evidence" value="ECO:0007669"/>
    <property type="project" value="UniProtKB-SubCell"/>
</dbReference>
<gene>
    <name evidence="7" type="ORF">DFO70_10423</name>
</gene>
<evidence type="ECO:0000313" key="8">
    <source>
        <dbReference type="Proteomes" id="UP000252731"/>
    </source>
</evidence>
<dbReference type="Gene3D" id="2.40.30.170">
    <property type="match status" value="1"/>
</dbReference>
<accession>A0A366JY70</accession>
<name>A0A366JY70_CYTFI</name>
<feature type="domain" description="YknX-like barrel-sandwich hybrid" evidence="5">
    <location>
        <begin position="65"/>
        <end position="203"/>
    </location>
</feature>
<feature type="coiled-coil region" evidence="3">
    <location>
        <begin position="118"/>
        <end position="181"/>
    </location>
</feature>
<dbReference type="InterPro" id="IPR058639">
    <property type="entry name" value="BSH_YknX-like"/>
</dbReference>
<evidence type="ECO:0000256" key="3">
    <source>
        <dbReference type="SAM" id="Coils"/>
    </source>
</evidence>
<dbReference type="Pfam" id="PF25984">
    <property type="entry name" value="BSH_YknX"/>
    <property type="match status" value="1"/>
</dbReference>
<dbReference type="InterPro" id="IPR058638">
    <property type="entry name" value="HH_YknX-like"/>
</dbReference>
<protein>
    <submittedName>
        <fullName evidence="7">HlyD family secretion protein</fullName>
    </submittedName>
</protein>
<proteinExistence type="predicted"/>
<evidence type="ECO:0000259" key="4">
    <source>
        <dbReference type="Pfam" id="PF25982"/>
    </source>
</evidence>
<feature type="domain" description="YknX-like alpha-helical hairpin" evidence="4">
    <location>
        <begin position="98"/>
        <end position="176"/>
    </location>
</feature>
<keyword evidence="8" id="KW-1185">Reference proteome</keyword>
<organism evidence="7 8">
    <name type="scientific">Cytobacillus firmus</name>
    <name type="common">Bacillus firmus</name>
    <dbReference type="NCBI Taxonomy" id="1399"/>
    <lineage>
        <taxon>Bacteria</taxon>
        <taxon>Bacillati</taxon>
        <taxon>Bacillota</taxon>
        <taxon>Bacilli</taxon>
        <taxon>Bacillales</taxon>
        <taxon>Bacillaceae</taxon>
        <taxon>Cytobacillus</taxon>
    </lineage>
</organism>
<dbReference type="OrthoDB" id="85226at2"/>
<dbReference type="Pfam" id="PF25990">
    <property type="entry name" value="Beta-barrel_YknX"/>
    <property type="match status" value="1"/>
</dbReference>
<comment type="caution">
    <text evidence="7">The sequence shown here is derived from an EMBL/GenBank/DDBJ whole genome shotgun (WGS) entry which is preliminary data.</text>
</comment>
<dbReference type="Gene3D" id="2.40.420.20">
    <property type="match status" value="1"/>
</dbReference>
<dbReference type="PANTHER" id="PTHR32347">
    <property type="entry name" value="EFFLUX SYSTEM COMPONENT YKNX-RELATED"/>
    <property type="match status" value="1"/>
</dbReference>
<evidence type="ECO:0000256" key="2">
    <source>
        <dbReference type="ARBA" id="ARBA00023054"/>
    </source>
</evidence>
<dbReference type="Pfam" id="PF25982">
    <property type="entry name" value="HH_YknX"/>
    <property type="match status" value="1"/>
</dbReference>